<organism evidence="1 2">
    <name type="scientific">Protopolystoma xenopodis</name>
    <dbReference type="NCBI Taxonomy" id="117903"/>
    <lineage>
        <taxon>Eukaryota</taxon>
        <taxon>Metazoa</taxon>
        <taxon>Spiralia</taxon>
        <taxon>Lophotrochozoa</taxon>
        <taxon>Platyhelminthes</taxon>
        <taxon>Monogenea</taxon>
        <taxon>Polyopisthocotylea</taxon>
        <taxon>Polystomatidea</taxon>
        <taxon>Polystomatidae</taxon>
        <taxon>Protopolystoma</taxon>
    </lineage>
</organism>
<keyword evidence="2" id="KW-1185">Reference proteome</keyword>
<gene>
    <name evidence="1" type="ORF">PXEA_LOCUS25653</name>
</gene>
<proteinExistence type="predicted"/>
<comment type="caution">
    <text evidence="1">The sequence shown here is derived from an EMBL/GenBank/DDBJ whole genome shotgun (WGS) entry which is preliminary data.</text>
</comment>
<protein>
    <submittedName>
        <fullName evidence="1">Uncharacterized protein</fullName>
    </submittedName>
</protein>
<dbReference type="AlphaFoldDB" id="A0A3S5AL80"/>
<reference evidence="1" key="1">
    <citation type="submission" date="2018-11" db="EMBL/GenBank/DDBJ databases">
        <authorList>
            <consortium name="Pathogen Informatics"/>
        </authorList>
    </citation>
    <scope>NUCLEOTIDE SEQUENCE</scope>
</reference>
<name>A0A3S5AL80_9PLAT</name>
<dbReference type="OrthoDB" id="300855at2759"/>
<evidence type="ECO:0000313" key="2">
    <source>
        <dbReference type="Proteomes" id="UP000784294"/>
    </source>
</evidence>
<evidence type="ECO:0000313" key="1">
    <source>
        <dbReference type="EMBL" id="VEL32213.1"/>
    </source>
</evidence>
<accession>A0A3S5AL80</accession>
<dbReference type="Proteomes" id="UP000784294">
    <property type="component" value="Unassembled WGS sequence"/>
</dbReference>
<sequence length="34" mass="3895">MLEFLKAKRLVGFFTSLAGLMQNCSVLDLDTFER</sequence>
<dbReference type="EMBL" id="CAAALY010131558">
    <property type="protein sequence ID" value="VEL32213.1"/>
    <property type="molecule type" value="Genomic_DNA"/>
</dbReference>